<feature type="region of interest" description="Disordered" evidence="1">
    <location>
        <begin position="750"/>
        <end position="815"/>
    </location>
</feature>
<reference evidence="2" key="1">
    <citation type="submission" date="2022-03" db="EMBL/GenBank/DDBJ databases">
        <authorList>
            <person name="Tunstrom K."/>
        </authorList>
    </citation>
    <scope>NUCLEOTIDE SEQUENCE</scope>
</reference>
<dbReference type="InterPro" id="IPR015943">
    <property type="entry name" value="WD40/YVTN_repeat-like_dom_sf"/>
</dbReference>
<dbReference type="InterPro" id="IPR042622">
    <property type="entry name" value="Znf106"/>
</dbReference>
<feature type="region of interest" description="Disordered" evidence="1">
    <location>
        <begin position="837"/>
        <end position="861"/>
    </location>
</feature>
<dbReference type="Proteomes" id="UP001153954">
    <property type="component" value="Unassembled WGS sequence"/>
</dbReference>
<feature type="region of interest" description="Disordered" evidence="1">
    <location>
        <begin position="253"/>
        <end position="288"/>
    </location>
</feature>
<feature type="region of interest" description="Disordered" evidence="1">
    <location>
        <begin position="643"/>
        <end position="706"/>
    </location>
</feature>
<gene>
    <name evidence="2" type="ORF">EEDITHA_LOCUS9920</name>
</gene>
<evidence type="ECO:0000313" key="2">
    <source>
        <dbReference type="EMBL" id="CAH2094347.1"/>
    </source>
</evidence>
<accession>A0AAU9U668</accession>
<evidence type="ECO:0000313" key="3">
    <source>
        <dbReference type="Proteomes" id="UP001153954"/>
    </source>
</evidence>
<feature type="compositionally biased region" description="Polar residues" evidence="1">
    <location>
        <begin position="264"/>
        <end position="286"/>
    </location>
</feature>
<dbReference type="InterPro" id="IPR001680">
    <property type="entry name" value="WD40_rpt"/>
</dbReference>
<evidence type="ECO:0000256" key="1">
    <source>
        <dbReference type="SAM" id="MobiDB-lite"/>
    </source>
</evidence>
<name>A0AAU9U668_EUPED</name>
<dbReference type="Gene3D" id="2.130.10.10">
    <property type="entry name" value="YVTN repeat-like/Quinoprotein amine dehydrogenase"/>
    <property type="match status" value="2"/>
</dbReference>
<sequence length="1532" mass="174543">MRRGHNGIGGWRNETPRHYRPRNGGNPHFRSSRSYGLLDPPRFPPPNSRSGRQQFYARSEKPDQSASEHGDRNRYRINRYSGYHKTHQNTDRHMPTVQQHGRHSSNNHKSTYKDDSNFYKDFGVDNFHINSMGDVDHRQIPQMRDSFVKPFPQPWLTESNIQQNVHKNQGIENCEITKLSVDYTGHRPPASDHYNSNPNHSYSAIENSHSFSRSVDDTVDLIRKRLLNRNEQQPMLENFENSQNRNALANNNTQDEKTSMLPKSLNQQESSTKKLYQQSQQSSGKSNCAKIKNKIVHQLFKMDKEKIHKLMDNPNSSDKFEYAISSLITESQNSFNRHLRSAAEKSLCSSSAEFMQNDNNTIYEDTFMKQMQCILDPQDTVLLEDIKPIVMAELSKVLQIGEFDEQQYDVEDDNAYSQHHEQHNFNHYSDELSYDDYTDNNALNAEYMKTEISESKYIPYEEKQAQYKETNPYFERRSRTKSYSYNEEGCASTDNSFYNKSMSDTGNDERIPEETQQLFDTSAEHFSEEDDPFAELDKQYHVAVDPDFIEQDDISNHTQVKDTYNQNIITIKREVETKSQENESNIMVESISSQLPQIFNSSTTLNKTCDSHERRNDENLQHKKEKFSNDLCIKDNNCHLVTNKIKDDKNKPQSKEMTKESEKSIHTAPIFKTTTTPNSRKRSTDQRPSHRKEKRKKAESNHTESDKQILNKNIIINVNDCASKSSENCEAPKSIFNLFFSKDESKCISQENKKVSSNDKNYTEKHVKRKETPKKSNEKEAKMRKDSTSSQTTIPSDNKLSNSSQGQNKTESKTTLKTIDMFTEQPRKINHHAHRNTTHTPTVAPRSNIDNTPKTKGPLPRPLIKRHVAVQVIRKLHVKETQTEMKKFAVKAIQTDAILPERPGLKATDAFERMKEIDLEIQVLLQEKFKLYNSIETKDSDTNSLQTLGMTVLNVDHFDEEGNEPTQDVLSEDAIIEDFANIPVEELEQIALETVQEDQIETPKGEKRSRRRKISYQDSIKSESPVTVSKRKSRKAKSPNISLIEQIITDDRPLEDIISLDDLEAPLTTRGKTQKTRQTAKSKRVGKSKIVKTTSPQIKLRECSVVLIRTDVSNYIQLPQSQESGISTVKVDEECNEDLGVEISQPEMVQIEDNIVESVANHIQFDMLDVSEDIVVGDNCEVKSLDDKEIAETISIPICEEIILDNSQSSMEDATTPSVCQGGECKMYDYSADENLRRDSIIVTGNADAVLAVECVENNFLAACLDGNVYYFSHEGQLITTLRGSNLAVTCLTIVKEKYGTTVYTGSLDSRIRYYDLETGLEKGPECNVLSPIQTMDRAWDTVFVGTRTGFVLQFECKNNMLIPVSSVKFSDQSILALRAMKEGPRKVLLVAARSENVTIKDALTGLLLRTLSGPKMTVYTLLYEDGKVYCGTSSHQIHVFDYTSGSHVGTHEGGKGAVCLRASGGLLFAGCYDGCVYVYREGEGQPFAQIRGPSLMLLSLAIVGSSIIAGYKDRSLYIWKIPHCILQEMIL</sequence>
<feature type="compositionally biased region" description="Gly residues" evidence="1">
    <location>
        <begin position="1"/>
        <end position="10"/>
    </location>
</feature>
<feature type="compositionally biased region" description="Polar residues" evidence="1">
    <location>
        <begin position="1016"/>
        <end position="1027"/>
    </location>
</feature>
<feature type="compositionally biased region" description="Polar residues" evidence="1">
    <location>
        <begin position="788"/>
        <end position="815"/>
    </location>
</feature>
<feature type="compositionally biased region" description="Basic and acidic residues" evidence="1">
    <location>
        <begin position="773"/>
        <end position="787"/>
    </location>
</feature>
<protein>
    <recommendedName>
        <fullName evidence="4">Zinc finger protein 106</fullName>
    </recommendedName>
</protein>
<dbReference type="InterPro" id="IPR036322">
    <property type="entry name" value="WD40_repeat_dom_sf"/>
</dbReference>
<dbReference type="PANTHER" id="PTHR14435:SF2">
    <property type="entry name" value="ZINC FINGER PROTEIN 106"/>
    <property type="match status" value="1"/>
</dbReference>
<proteinExistence type="predicted"/>
<feature type="compositionally biased region" description="Basic and acidic residues" evidence="1">
    <location>
        <begin position="58"/>
        <end position="74"/>
    </location>
</feature>
<organism evidence="2 3">
    <name type="scientific">Euphydryas editha</name>
    <name type="common">Edith's checkerspot</name>
    <dbReference type="NCBI Taxonomy" id="104508"/>
    <lineage>
        <taxon>Eukaryota</taxon>
        <taxon>Metazoa</taxon>
        <taxon>Ecdysozoa</taxon>
        <taxon>Arthropoda</taxon>
        <taxon>Hexapoda</taxon>
        <taxon>Insecta</taxon>
        <taxon>Pterygota</taxon>
        <taxon>Neoptera</taxon>
        <taxon>Endopterygota</taxon>
        <taxon>Lepidoptera</taxon>
        <taxon>Glossata</taxon>
        <taxon>Ditrysia</taxon>
        <taxon>Papilionoidea</taxon>
        <taxon>Nymphalidae</taxon>
        <taxon>Nymphalinae</taxon>
        <taxon>Euphydryas</taxon>
    </lineage>
</organism>
<dbReference type="PANTHER" id="PTHR14435">
    <property type="entry name" value="ZINC FINGER PROTEIN 106"/>
    <property type="match status" value="1"/>
</dbReference>
<keyword evidence="3" id="KW-1185">Reference proteome</keyword>
<dbReference type="SMART" id="SM00320">
    <property type="entry name" value="WD40"/>
    <property type="match status" value="5"/>
</dbReference>
<feature type="region of interest" description="Disordered" evidence="1">
    <location>
        <begin position="1"/>
        <end position="114"/>
    </location>
</feature>
<evidence type="ECO:0008006" key="4">
    <source>
        <dbReference type="Google" id="ProtNLM"/>
    </source>
</evidence>
<feature type="compositionally biased region" description="Basic and acidic residues" evidence="1">
    <location>
        <begin position="696"/>
        <end position="706"/>
    </location>
</feature>
<feature type="compositionally biased region" description="Basic and acidic residues" evidence="1">
    <location>
        <begin position="750"/>
        <end position="765"/>
    </location>
</feature>
<dbReference type="EMBL" id="CAKOGL010000014">
    <property type="protein sequence ID" value="CAH2094347.1"/>
    <property type="molecule type" value="Genomic_DNA"/>
</dbReference>
<feature type="compositionally biased region" description="Basic and acidic residues" evidence="1">
    <location>
        <begin position="644"/>
        <end position="665"/>
    </location>
</feature>
<feature type="region of interest" description="Disordered" evidence="1">
    <location>
        <begin position="995"/>
        <end position="1035"/>
    </location>
</feature>
<dbReference type="SUPFAM" id="SSF50978">
    <property type="entry name" value="WD40 repeat-like"/>
    <property type="match status" value="1"/>
</dbReference>
<dbReference type="GO" id="GO:0003723">
    <property type="term" value="F:RNA binding"/>
    <property type="evidence" value="ECO:0007669"/>
    <property type="project" value="InterPro"/>
</dbReference>
<comment type="caution">
    <text evidence="2">The sequence shown here is derived from an EMBL/GenBank/DDBJ whole genome shotgun (WGS) entry which is preliminary data.</text>
</comment>